<evidence type="ECO:0000313" key="2">
    <source>
        <dbReference type="Proteomes" id="UP000306631"/>
    </source>
</evidence>
<name>A0A4S2D3V1_STEMA</name>
<dbReference type="AlphaFoldDB" id="A0A4S2D3V1"/>
<organism evidence="1 2">
    <name type="scientific">Stenotrophomonas maltophilia</name>
    <name type="common">Pseudomonas maltophilia</name>
    <name type="synonym">Xanthomonas maltophilia</name>
    <dbReference type="NCBI Taxonomy" id="40324"/>
    <lineage>
        <taxon>Bacteria</taxon>
        <taxon>Pseudomonadati</taxon>
        <taxon>Pseudomonadota</taxon>
        <taxon>Gammaproteobacteria</taxon>
        <taxon>Lysobacterales</taxon>
        <taxon>Lysobacteraceae</taxon>
        <taxon>Stenotrophomonas</taxon>
        <taxon>Stenotrophomonas maltophilia group</taxon>
    </lineage>
</organism>
<accession>A0A4S2D3V1</accession>
<sequence>MSDRQTPKSVIDRARACILKFRASVIGMPLPSRLLMAECDLRDLADQIQNIGIRHPEVGPGFVQQMTADQFRDHVVNSAAKGELYLWGVKVVIDDAALEIRCEGATRGVKEYRGDQHAGVDNSVQAAQGCRVAAGVSDGADLCTLGTADFTSPTVLRQLRLLALWRWPEEDIAELLGVTLGELACAAWENNEVLAALSPSSHERDAYVLQTEEKSARRAASRQDHRASTPSARIRNAVSARLWAALKGRTDGALFSRLGYSADELVSHLQAQFTPGMSWENYGRWHVDHIKPCAGYDQTDPEQFRECWALSNLQPLWAADNLRKGARAWEN</sequence>
<reference evidence="1 2" key="1">
    <citation type="submission" date="2019-04" db="EMBL/GenBank/DDBJ databases">
        <title>Microbes associate with the intestines of laboratory mice.</title>
        <authorList>
            <person name="Navarre W."/>
            <person name="Wong E."/>
            <person name="Huang K."/>
            <person name="Tropini C."/>
            <person name="Ng K."/>
            <person name="Yu B."/>
        </authorList>
    </citation>
    <scope>NUCLEOTIDE SEQUENCE [LARGE SCALE GENOMIC DNA]</scope>
    <source>
        <strain evidence="1 2">NM62_B4-13</strain>
    </source>
</reference>
<comment type="caution">
    <text evidence="1">The sequence shown here is derived from an EMBL/GenBank/DDBJ whole genome shotgun (WGS) entry which is preliminary data.</text>
</comment>
<gene>
    <name evidence="1" type="ORF">E5352_05855</name>
</gene>
<dbReference type="Proteomes" id="UP000306631">
    <property type="component" value="Unassembled WGS sequence"/>
</dbReference>
<evidence type="ECO:0000313" key="1">
    <source>
        <dbReference type="EMBL" id="TGY35243.1"/>
    </source>
</evidence>
<dbReference type="EMBL" id="SRYW01000004">
    <property type="protein sequence ID" value="TGY35243.1"/>
    <property type="molecule type" value="Genomic_DNA"/>
</dbReference>
<dbReference type="OrthoDB" id="7068794at2"/>
<dbReference type="RefSeq" id="WP_136003899.1">
    <property type="nucleotide sequence ID" value="NZ_SRYW01000004.1"/>
</dbReference>
<proteinExistence type="predicted"/>
<protein>
    <submittedName>
        <fullName evidence="1">Uncharacterized protein</fullName>
    </submittedName>
</protein>